<evidence type="ECO:0000259" key="2">
    <source>
        <dbReference type="Pfam" id="PF10354"/>
    </source>
</evidence>
<evidence type="ECO:0000256" key="1">
    <source>
        <dbReference type="SAM" id="MobiDB-lite"/>
    </source>
</evidence>
<dbReference type="AlphaFoldDB" id="A0AAV6K2X9"/>
<dbReference type="EMBL" id="JACTNZ010000006">
    <property type="protein sequence ID" value="KAG5546759.1"/>
    <property type="molecule type" value="Genomic_DNA"/>
</dbReference>
<gene>
    <name evidence="3" type="ORF">RHGRI_018813</name>
</gene>
<proteinExistence type="predicted"/>
<dbReference type="GO" id="GO:0070042">
    <property type="term" value="F:rRNA (uridine-N3-)-methyltransferase activity"/>
    <property type="evidence" value="ECO:0007669"/>
    <property type="project" value="InterPro"/>
</dbReference>
<comment type="caution">
    <text evidence="3">The sequence shown here is derived from an EMBL/GenBank/DDBJ whole genome shotgun (WGS) entry which is preliminary data.</text>
</comment>
<protein>
    <recommendedName>
        <fullName evidence="2">25S rRNA (uridine-N(3))-methyltransferase BMT5-like domain-containing protein</fullName>
    </recommendedName>
</protein>
<name>A0AAV6K2X9_9ERIC</name>
<accession>A0AAV6K2X9</accession>
<feature type="region of interest" description="Disordered" evidence="1">
    <location>
        <begin position="350"/>
        <end position="374"/>
    </location>
</feature>
<reference evidence="3 4" key="1">
    <citation type="submission" date="2020-08" db="EMBL/GenBank/DDBJ databases">
        <title>Plant Genome Project.</title>
        <authorList>
            <person name="Zhang R.-G."/>
        </authorList>
    </citation>
    <scope>NUCLEOTIDE SEQUENCE [LARGE SCALE GENOMIC DNA]</scope>
    <source>
        <strain evidence="3">WSP0</strain>
        <tissue evidence="3">Leaf</tissue>
    </source>
</reference>
<dbReference type="PANTHER" id="PTHR11538:SF26">
    <property type="entry name" value="FERREDOXIN-FOLD ANTICODON-BINDING DOMAIN-CONTAINING PROTEIN 1"/>
    <property type="match status" value="1"/>
</dbReference>
<dbReference type="Proteomes" id="UP000823749">
    <property type="component" value="Chromosome 6"/>
</dbReference>
<sequence>MAIGIGCDELFRAEEEEREIWVKHYCSSHQILLVGEGDFSFSLSLAHSFGSASNIVASSLDSYDELIKKYKQAKSNLVKLEKLGADLFHGADATTMKLMRKFDRIIFNFPHAGFYGKEDDILLIELHRYVVHGFLRNARGMLRANGEIHVNHKTTFPYIRWKLVELASQNCLALIECVDFKAEDYPGYNNKRGQGPGSDDTFRLGACSTYKFGFSAHTKKMPKVWELVSPNVFGSIQSPPVQILGHPGSQYMSQILPPSQTQQHQYMPQNMMPQQQLQQSFFSLDMNSPRMPCDICGKSNHSTNWCYYQPQSPQVFPPFSQSYQNFQWRQPISPWMNPFPYPSGVPMYQSQIPQSSRGPMIPSQQNAFSGSQASTSQPHFAGFTEAYTAPSFSQIPGMVSGSSSFHVPPSVAYNEGYASVSPQVAASSSQPWDVVHGFLRNARCMLRANGEIHVNHKTTFPYNQWNLEELASQNSLALIECVDFRAEDYPGYSNKRGQGPDSDDTFRLGASSTYKFGFSPHTKKMPKVSSSLDPARITFQNFVQTPIETVQHPIVPYEFRQPQTNFAPYADNIPGYVVSQPTVGIRNECSRIFQGYFSHATETFGRNDCEGDVYDSVHRALNLGFATYMAEDPGRDLSGYIELLEELHRRSVSRLAWLELERTLASHHQW</sequence>
<organism evidence="3 4">
    <name type="scientific">Rhododendron griersonianum</name>
    <dbReference type="NCBI Taxonomy" id="479676"/>
    <lineage>
        <taxon>Eukaryota</taxon>
        <taxon>Viridiplantae</taxon>
        <taxon>Streptophyta</taxon>
        <taxon>Embryophyta</taxon>
        <taxon>Tracheophyta</taxon>
        <taxon>Spermatophyta</taxon>
        <taxon>Magnoliopsida</taxon>
        <taxon>eudicotyledons</taxon>
        <taxon>Gunneridae</taxon>
        <taxon>Pentapetalae</taxon>
        <taxon>asterids</taxon>
        <taxon>Ericales</taxon>
        <taxon>Ericaceae</taxon>
        <taxon>Ericoideae</taxon>
        <taxon>Rhodoreae</taxon>
        <taxon>Rhododendron</taxon>
    </lineage>
</organism>
<dbReference type="GO" id="GO:0005737">
    <property type="term" value="C:cytoplasm"/>
    <property type="evidence" value="ECO:0007669"/>
    <property type="project" value="TreeGrafter"/>
</dbReference>
<evidence type="ECO:0000313" key="3">
    <source>
        <dbReference type="EMBL" id="KAG5546759.1"/>
    </source>
</evidence>
<keyword evidence="4" id="KW-1185">Reference proteome</keyword>
<feature type="domain" description="25S rRNA (uridine-N(3))-methyltransferase BMT5-like" evidence="2">
    <location>
        <begin position="32"/>
        <end position="192"/>
    </location>
</feature>
<dbReference type="Pfam" id="PF10354">
    <property type="entry name" value="BMT5-like"/>
    <property type="match status" value="2"/>
</dbReference>
<evidence type="ECO:0000313" key="4">
    <source>
        <dbReference type="Proteomes" id="UP000823749"/>
    </source>
</evidence>
<dbReference type="PANTHER" id="PTHR11538">
    <property type="entry name" value="PHENYLALANYL-TRNA SYNTHETASE"/>
    <property type="match status" value="1"/>
</dbReference>
<dbReference type="InterPro" id="IPR019446">
    <property type="entry name" value="BMT5-like"/>
</dbReference>
<feature type="domain" description="25S rRNA (uridine-N(3))-methyltransferase BMT5-like" evidence="2">
    <location>
        <begin position="433"/>
        <end position="496"/>
    </location>
</feature>
<dbReference type="GO" id="GO:0070475">
    <property type="term" value="P:rRNA base methylation"/>
    <property type="evidence" value="ECO:0007669"/>
    <property type="project" value="InterPro"/>
</dbReference>